<evidence type="ECO:0000313" key="1">
    <source>
        <dbReference type="EMBL" id="PND38867.1"/>
    </source>
</evidence>
<evidence type="ECO:0000313" key="2">
    <source>
        <dbReference type="Proteomes" id="UP000235916"/>
    </source>
</evidence>
<organism evidence="1 2">
    <name type="scientific">Kinneretia aquatilis</name>
    <dbReference type="NCBI Taxonomy" id="2070761"/>
    <lineage>
        <taxon>Bacteria</taxon>
        <taxon>Pseudomonadati</taxon>
        <taxon>Pseudomonadota</taxon>
        <taxon>Betaproteobacteria</taxon>
        <taxon>Burkholderiales</taxon>
        <taxon>Sphaerotilaceae</taxon>
        <taxon>Roseateles</taxon>
    </lineage>
</organism>
<keyword evidence="2" id="KW-1185">Reference proteome</keyword>
<proteinExistence type="predicted"/>
<dbReference type="EMBL" id="POSP01000003">
    <property type="protein sequence ID" value="PND38867.1"/>
    <property type="molecule type" value="Genomic_DNA"/>
</dbReference>
<protein>
    <submittedName>
        <fullName evidence="1">Uncharacterized protein</fullName>
    </submittedName>
</protein>
<sequence length="61" mass="7218">MWRVVFYERRANRVRLDRSGPWLTSKQLARQWASWFGERGYHVALQDQSGELERLTVGLPG</sequence>
<reference evidence="1 2" key="1">
    <citation type="submission" date="2018-01" db="EMBL/GenBank/DDBJ databases">
        <title>Draft genome sequence of Paucibacter aquatile CR182 isolated from freshwater of the Nakdong River.</title>
        <authorList>
            <person name="Choi A."/>
            <person name="Chung E.J."/>
        </authorList>
    </citation>
    <scope>NUCLEOTIDE SEQUENCE [LARGE SCALE GENOMIC DNA]</scope>
    <source>
        <strain evidence="1 2">CR182</strain>
    </source>
</reference>
<gene>
    <name evidence="1" type="ORF">C1O66_15935</name>
</gene>
<name>A0A2N8KZI2_9BURK</name>
<dbReference type="Proteomes" id="UP000235916">
    <property type="component" value="Unassembled WGS sequence"/>
</dbReference>
<comment type="caution">
    <text evidence="1">The sequence shown here is derived from an EMBL/GenBank/DDBJ whole genome shotgun (WGS) entry which is preliminary data.</text>
</comment>
<accession>A0A2N8KZI2</accession>
<dbReference type="AlphaFoldDB" id="A0A2N8KZI2"/>